<keyword evidence="11 12" id="KW-0472">Membrane</keyword>
<dbReference type="PANTHER" id="PTHR43141">
    <property type="entry name" value="CYTOCHROME BD2 SUBUNIT II"/>
    <property type="match status" value="1"/>
</dbReference>
<feature type="transmembrane region" description="Helical" evidence="12">
    <location>
        <begin position="60"/>
        <end position="80"/>
    </location>
</feature>
<proteinExistence type="inferred from homology"/>
<dbReference type="InterPro" id="IPR003317">
    <property type="entry name" value="Cyt-d_oxidase_su2"/>
</dbReference>
<evidence type="ECO:0000256" key="4">
    <source>
        <dbReference type="ARBA" id="ARBA00022475"/>
    </source>
</evidence>
<evidence type="ECO:0000256" key="8">
    <source>
        <dbReference type="ARBA" id="ARBA00022982"/>
    </source>
</evidence>
<reference evidence="13" key="1">
    <citation type="submission" date="2022-08" db="EMBL/GenBank/DDBJ databases">
        <authorList>
            <person name="Wang H."/>
        </authorList>
    </citation>
    <scope>NUCLEOTIDE SEQUENCE</scope>
    <source>
        <strain evidence="13">PS10</strain>
    </source>
</reference>
<feature type="transmembrane region" description="Helical" evidence="12">
    <location>
        <begin position="169"/>
        <end position="191"/>
    </location>
</feature>
<protein>
    <submittedName>
        <fullName evidence="13">Cytochrome d ubiquinol oxidase subunit II</fullName>
    </submittedName>
</protein>
<keyword evidence="5" id="KW-0349">Heme</keyword>
<keyword evidence="3" id="KW-0813">Transport</keyword>
<evidence type="ECO:0000313" key="13">
    <source>
        <dbReference type="EMBL" id="MDL0089450.1"/>
    </source>
</evidence>
<evidence type="ECO:0000256" key="12">
    <source>
        <dbReference type="SAM" id="Phobius"/>
    </source>
</evidence>
<keyword evidence="10" id="KW-0408">Iron</keyword>
<feature type="transmembrane region" description="Helical" evidence="12">
    <location>
        <begin position="117"/>
        <end position="141"/>
    </location>
</feature>
<feature type="transmembrane region" description="Helical" evidence="12">
    <location>
        <begin position="253"/>
        <end position="272"/>
    </location>
</feature>
<evidence type="ECO:0000256" key="1">
    <source>
        <dbReference type="ARBA" id="ARBA00004651"/>
    </source>
</evidence>
<keyword evidence="6 12" id="KW-0812">Transmembrane</keyword>
<dbReference type="RefSeq" id="WP_284938120.1">
    <property type="nucleotide sequence ID" value="NZ_JANURM010000013.1"/>
</dbReference>
<gene>
    <name evidence="13" type="ORF">NYG85_08780</name>
</gene>
<feature type="transmembrane region" description="Helical" evidence="12">
    <location>
        <begin position="12"/>
        <end position="39"/>
    </location>
</feature>
<keyword evidence="9 12" id="KW-1133">Transmembrane helix</keyword>
<comment type="caution">
    <text evidence="13">The sequence shown here is derived from an EMBL/GenBank/DDBJ whole genome shotgun (WGS) entry which is preliminary data.</text>
</comment>
<sequence>MLSLEFLQIYWWFLVSLLGGLLVFMMFVQGIQTLIFSVAKDELQKDMMINSAGRKWEITFTTLVTFGGACFAAFPLFYATSFGGAYWVWLAILFCFIIQAVSYEYRKKPDNFLGKKGYEIFLFINGSLGVILIGIAVATFFSGSNFSLNEYNFVQWQSPLRGLEALGNFWLYTLGFSLFFLARIGGCLYLINNIEDEALRENLRKALLKNTLFFLPFFLAFLGWVLLKDGFGYDENGVVKMIAYKYLLNLKELTLVALMLVFGVVLTLFGIFKGVFTKSIYGVVYYGFGVVLAVTSLFLLTGLNGTAFYPSYFDLQSSLTIKNASSSHYTLNTMFYISFVVPVILCYMFFVWRAIDSKKITANEIKNDHHAY</sequence>
<evidence type="ECO:0000256" key="3">
    <source>
        <dbReference type="ARBA" id="ARBA00022448"/>
    </source>
</evidence>
<keyword evidence="4" id="KW-1003">Cell membrane</keyword>
<accession>A0ABT7HRV7</accession>
<keyword evidence="14" id="KW-1185">Reference proteome</keyword>
<feature type="transmembrane region" description="Helical" evidence="12">
    <location>
        <begin position="86"/>
        <end position="105"/>
    </location>
</feature>
<organism evidence="13 14">
    <name type="scientific">Campylobacter gastrosuis</name>
    <dbReference type="NCBI Taxonomy" id="2974576"/>
    <lineage>
        <taxon>Bacteria</taxon>
        <taxon>Pseudomonadati</taxon>
        <taxon>Campylobacterota</taxon>
        <taxon>Epsilonproteobacteria</taxon>
        <taxon>Campylobacterales</taxon>
        <taxon>Campylobacteraceae</taxon>
        <taxon>Campylobacter</taxon>
    </lineage>
</organism>
<evidence type="ECO:0000256" key="10">
    <source>
        <dbReference type="ARBA" id="ARBA00023004"/>
    </source>
</evidence>
<evidence type="ECO:0000256" key="5">
    <source>
        <dbReference type="ARBA" id="ARBA00022617"/>
    </source>
</evidence>
<dbReference type="Pfam" id="PF02322">
    <property type="entry name" value="Cyt_bd_oxida_II"/>
    <property type="match status" value="1"/>
</dbReference>
<comment type="similarity">
    <text evidence="2">Belongs to the cytochrome ubiquinol oxidase subunit 2 family.</text>
</comment>
<evidence type="ECO:0000313" key="14">
    <source>
        <dbReference type="Proteomes" id="UP001173801"/>
    </source>
</evidence>
<dbReference type="EMBL" id="JANURM010000013">
    <property type="protein sequence ID" value="MDL0089450.1"/>
    <property type="molecule type" value="Genomic_DNA"/>
</dbReference>
<dbReference type="PANTHER" id="PTHR43141:SF5">
    <property type="entry name" value="CYTOCHROME BD-I UBIQUINOL OXIDASE SUBUNIT 2"/>
    <property type="match status" value="1"/>
</dbReference>
<comment type="subcellular location">
    <subcellularLocation>
        <location evidence="1">Cell membrane</location>
        <topology evidence="1">Multi-pass membrane protein</topology>
    </subcellularLocation>
</comment>
<feature type="transmembrane region" description="Helical" evidence="12">
    <location>
        <begin position="284"/>
        <end position="309"/>
    </location>
</feature>
<evidence type="ECO:0000256" key="6">
    <source>
        <dbReference type="ARBA" id="ARBA00022692"/>
    </source>
</evidence>
<evidence type="ECO:0000256" key="9">
    <source>
        <dbReference type="ARBA" id="ARBA00022989"/>
    </source>
</evidence>
<feature type="transmembrane region" description="Helical" evidence="12">
    <location>
        <begin position="212"/>
        <end position="233"/>
    </location>
</feature>
<reference evidence="13" key="2">
    <citation type="journal article" date="2023" name="Microorganisms">
        <title>Isolation and Genomic Characteristics of Cat-Borne Campylobacter felis sp. nov. and Sheep-Borne Campylobacter ovis sp. nov.</title>
        <authorList>
            <person name="Wang H."/>
            <person name="Li Y."/>
            <person name="Gu Y."/>
            <person name="Zhou G."/>
            <person name="Chen X."/>
            <person name="Zhang X."/>
            <person name="Shao Z."/>
            <person name="Zhang J."/>
            <person name="Zhang M."/>
        </authorList>
    </citation>
    <scope>NUCLEOTIDE SEQUENCE</scope>
    <source>
        <strain evidence="13">PS10</strain>
    </source>
</reference>
<keyword evidence="8" id="KW-0249">Electron transport</keyword>
<evidence type="ECO:0000256" key="7">
    <source>
        <dbReference type="ARBA" id="ARBA00022723"/>
    </source>
</evidence>
<keyword evidence="7" id="KW-0479">Metal-binding</keyword>
<name>A0ABT7HRV7_9BACT</name>
<dbReference type="Proteomes" id="UP001173801">
    <property type="component" value="Unassembled WGS sequence"/>
</dbReference>
<evidence type="ECO:0000256" key="11">
    <source>
        <dbReference type="ARBA" id="ARBA00023136"/>
    </source>
</evidence>
<feature type="transmembrane region" description="Helical" evidence="12">
    <location>
        <begin position="329"/>
        <end position="350"/>
    </location>
</feature>
<evidence type="ECO:0000256" key="2">
    <source>
        <dbReference type="ARBA" id="ARBA00007543"/>
    </source>
</evidence>